<protein>
    <submittedName>
        <fullName evidence="2">Uncharacterized protein</fullName>
    </submittedName>
</protein>
<evidence type="ECO:0000256" key="1">
    <source>
        <dbReference type="SAM" id="Coils"/>
    </source>
</evidence>
<feature type="coiled-coil region" evidence="1">
    <location>
        <begin position="8"/>
        <end position="63"/>
    </location>
</feature>
<reference evidence="2 3" key="1">
    <citation type="submission" date="2024-01" db="EMBL/GenBank/DDBJ databases">
        <title>The genomes of 5 underutilized Papilionoideae crops provide insights into root nodulation and disease resistanc.</title>
        <authorList>
            <person name="Yuan L."/>
        </authorList>
    </citation>
    <scope>NUCLEOTIDE SEQUENCE [LARGE SCALE GENOMIC DNA]</scope>
    <source>
        <strain evidence="2">ZHUSHIDOU_FW_LH</strain>
        <tissue evidence="2">Leaf</tissue>
    </source>
</reference>
<evidence type="ECO:0000313" key="3">
    <source>
        <dbReference type="Proteomes" id="UP001372338"/>
    </source>
</evidence>
<accession>A0AAN9IID8</accession>
<evidence type="ECO:0000313" key="2">
    <source>
        <dbReference type="EMBL" id="KAK7281993.1"/>
    </source>
</evidence>
<sequence length="100" mass="11389">MKKNLQYQQRIQQKVSKLENQNHGLSVEIPRGLSTIKKKRAFINDLKEELAQQEAQLSDLVSTTKDEQTQQSSLSEKSSTLLPKCQEVVGLLASMWPTFD</sequence>
<dbReference type="AlphaFoldDB" id="A0AAN9IID8"/>
<name>A0AAN9IID8_CROPI</name>
<comment type="caution">
    <text evidence="2">The sequence shown here is derived from an EMBL/GenBank/DDBJ whole genome shotgun (WGS) entry which is preliminary data.</text>
</comment>
<keyword evidence="1" id="KW-0175">Coiled coil</keyword>
<dbReference type="EMBL" id="JAYWIO010000002">
    <property type="protein sequence ID" value="KAK7281993.1"/>
    <property type="molecule type" value="Genomic_DNA"/>
</dbReference>
<proteinExistence type="predicted"/>
<keyword evidence="3" id="KW-1185">Reference proteome</keyword>
<dbReference type="Proteomes" id="UP001372338">
    <property type="component" value="Unassembled WGS sequence"/>
</dbReference>
<gene>
    <name evidence="2" type="ORF">RIF29_10425</name>
</gene>
<organism evidence="2 3">
    <name type="scientific">Crotalaria pallida</name>
    <name type="common">Smooth rattlebox</name>
    <name type="synonym">Crotalaria striata</name>
    <dbReference type="NCBI Taxonomy" id="3830"/>
    <lineage>
        <taxon>Eukaryota</taxon>
        <taxon>Viridiplantae</taxon>
        <taxon>Streptophyta</taxon>
        <taxon>Embryophyta</taxon>
        <taxon>Tracheophyta</taxon>
        <taxon>Spermatophyta</taxon>
        <taxon>Magnoliopsida</taxon>
        <taxon>eudicotyledons</taxon>
        <taxon>Gunneridae</taxon>
        <taxon>Pentapetalae</taxon>
        <taxon>rosids</taxon>
        <taxon>fabids</taxon>
        <taxon>Fabales</taxon>
        <taxon>Fabaceae</taxon>
        <taxon>Papilionoideae</taxon>
        <taxon>50 kb inversion clade</taxon>
        <taxon>genistoids sensu lato</taxon>
        <taxon>core genistoids</taxon>
        <taxon>Crotalarieae</taxon>
        <taxon>Crotalaria</taxon>
    </lineage>
</organism>